<proteinExistence type="predicted"/>
<evidence type="ECO:0000313" key="1">
    <source>
        <dbReference type="EMBL" id="GBC98536.1"/>
    </source>
</evidence>
<dbReference type="AlphaFoldDB" id="A0A2H5XBH1"/>
<gene>
    <name evidence="1" type="ORF">HRbin17_01049</name>
</gene>
<dbReference type="Proteomes" id="UP000236173">
    <property type="component" value="Unassembled WGS sequence"/>
</dbReference>
<reference evidence="2" key="1">
    <citation type="submission" date="2017-09" db="EMBL/GenBank/DDBJ databases">
        <title>Metaegenomics of thermophilic ammonia-oxidizing enrichment culture.</title>
        <authorList>
            <person name="Kato S."/>
            <person name="Suzuki K."/>
        </authorList>
    </citation>
    <scope>NUCLEOTIDE SEQUENCE [LARGE SCALE GENOMIC DNA]</scope>
</reference>
<name>A0A2H5XBH1_9BACT</name>
<accession>A0A2H5XBH1</accession>
<organism evidence="1 2">
    <name type="scientific">Candidatus Fervidibacter japonicus</name>
    <dbReference type="NCBI Taxonomy" id="2035412"/>
    <lineage>
        <taxon>Bacteria</taxon>
        <taxon>Candidatus Fervidibacterota</taxon>
        <taxon>Candidatus Fervidibacter</taxon>
    </lineage>
</organism>
<protein>
    <submittedName>
        <fullName evidence="1">Uncharacterized protein</fullName>
    </submittedName>
</protein>
<evidence type="ECO:0000313" key="2">
    <source>
        <dbReference type="Proteomes" id="UP000236173"/>
    </source>
</evidence>
<sequence>MRLYVQVNGERHRFAGNMATVFEQLLDVAGEQRSVRVLTMFYDSTKEKRRFKREWRAAGKDLLQTARNYLAWWRTVQARRQRPSAS</sequence>
<dbReference type="EMBL" id="BEHT01000012">
    <property type="protein sequence ID" value="GBC98536.1"/>
    <property type="molecule type" value="Genomic_DNA"/>
</dbReference>
<comment type="caution">
    <text evidence="1">The sequence shown here is derived from an EMBL/GenBank/DDBJ whole genome shotgun (WGS) entry which is preliminary data.</text>
</comment>